<organism evidence="2 3">
    <name type="scientific">Onchocerca volvulus</name>
    <dbReference type="NCBI Taxonomy" id="6282"/>
    <lineage>
        <taxon>Eukaryota</taxon>
        <taxon>Metazoa</taxon>
        <taxon>Ecdysozoa</taxon>
        <taxon>Nematoda</taxon>
        <taxon>Chromadorea</taxon>
        <taxon>Rhabditida</taxon>
        <taxon>Spirurina</taxon>
        <taxon>Spiruromorpha</taxon>
        <taxon>Filarioidea</taxon>
        <taxon>Onchocercidae</taxon>
        <taxon>Onchocerca</taxon>
    </lineage>
</organism>
<sequence>MSINYFKETCKRIMKIFLIDKRLEGTRTTRKKLHVQNAVSAHLCFVETIDRYGATDELTVEGGSMGDEVVEVEASEELINSGKSSQKISLPDKRLEGTRTTRKELKKRKSLKA</sequence>
<keyword evidence="3" id="KW-1185">Reference proteome</keyword>
<dbReference type="AlphaFoldDB" id="A0A8R1XVB7"/>
<evidence type="ECO:0000313" key="2">
    <source>
        <dbReference type="EnsemblMetazoa" id="OVOC4981.1"/>
    </source>
</evidence>
<protein>
    <submittedName>
        <fullName evidence="2">Uncharacterized protein</fullName>
    </submittedName>
</protein>
<evidence type="ECO:0000256" key="1">
    <source>
        <dbReference type="SAM" id="MobiDB-lite"/>
    </source>
</evidence>
<reference evidence="3" key="1">
    <citation type="submission" date="2013-10" db="EMBL/GenBank/DDBJ databases">
        <title>Genome sequencing of Onchocerca volvulus.</title>
        <authorList>
            <person name="Cotton J."/>
            <person name="Tsai J."/>
            <person name="Stanley E."/>
            <person name="Tracey A."/>
            <person name="Holroyd N."/>
            <person name="Lustigman S."/>
            <person name="Berriman M."/>
        </authorList>
    </citation>
    <scope>NUCLEOTIDE SEQUENCE</scope>
</reference>
<accession>A0A8R1XVB7</accession>
<dbReference type="Proteomes" id="UP000024404">
    <property type="component" value="Unassembled WGS sequence"/>
</dbReference>
<evidence type="ECO:0000313" key="3">
    <source>
        <dbReference type="Proteomes" id="UP000024404"/>
    </source>
</evidence>
<feature type="region of interest" description="Disordered" evidence="1">
    <location>
        <begin position="80"/>
        <end position="113"/>
    </location>
</feature>
<name>A0A8R1XVB7_ONCVO</name>
<feature type="compositionally biased region" description="Basic and acidic residues" evidence="1">
    <location>
        <begin position="90"/>
        <end position="103"/>
    </location>
</feature>
<feature type="compositionally biased region" description="Basic residues" evidence="1">
    <location>
        <begin position="104"/>
        <end position="113"/>
    </location>
</feature>
<dbReference type="EnsemblMetazoa" id="OVOC4981.1">
    <property type="protein sequence ID" value="OVOC4981.1"/>
    <property type="gene ID" value="WBGene00241790"/>
</dbReference>
<dbReference type="EMBL" id="CMVM020000146">
    <property type="status" value="NOT_ANNOTATED_CDS"/>
    <property type="molecule type" value="Genomic_DNA"/>
</dbReference>
<reference evidence="2" key="2">
    <citation type="submission" date="2022-06" db="UniProtKB">
        <authorList>
            <consortium name="EnsemblMetazoa"/>
        </authorList>
    </citation>
    <scope>IDENTIFICATION</scope>
</reference>
<proteinExistence type="predicted"/>